<keyword evidence="2 3" id="KW-0378">Hydrolase</keyword>
<keyword evidence="1 3" id="KW-0145">Chemotaxis</keyword>
<dbReference type="InterPro" id="IPR038592">
    <property type="entry name" value="CheD-like_sf"/>
</dbReference>
<evidence type="ECO:0000313" key="5">
    <source>
        <dbReference type="Proteomes" id="UP000264310"/>
    </source>
</evidence>
<dbReference type="InterPro" id="IPR005659">
    <property type="entry name" value="Chemorcpt_Glu_NH3ase_CheD"/>
</dbReference>
<comment type="function">
    <text evidence="3">Probably deamidates glutamine residues to glutamate on methyl-accepting chemotaxis receptors (MCPs), playing an important role in chemotaxis.</text>
</comment>
<dbReference type="Gene3D" id="3.30.1330.200">
    <property type="match status" value="1"/>
</dbReference>
<dbReference type="Pfam" id="PF03975">
    <property type="entry name" value="CheD"/>
    <property type="match status" value="1"/>
</dbReference>
<dbReference type="PANTHER" id="PTHR35147:SF2">
    <property type="entry name" value="CHEMORECEPTOR GLUTAMINE DEAMIDASE CHED-RELATED"/>
    <property type="match status" value="1"/>
</dbReference>
<dbReference type="CDD" id="cd16352">
    <property type="entry name" value="CheD"/>
    <property type="match status" value="1"/>
</dbReference>
<dbReference type="OrthoDB" id="9807202at2"/>
<evidence type="ECO:0000256" key="1">
    <source>
        <dbReference type="ARBA" id="ARBA00022500"/>
    </source>
</evidence>
<dbReference type="GO" id="GO:0006935">
    <property type="term" value="P:chemotaxis"/>
    <property type="evidence" value="ECO:0007669"/>
    <property type="project" value="UniProtKB-UniRule"/>
</dbReference>
<dbReference type="AlphaFoldDB" id="A0A371X812"/>
<name>A0A371X812_9HYPH</name>
<dbReference type="RefSeq" id="WP_116682270.1">
    <property type="nucleotide sequence ID" value="NZ_QURL01000002.1"/>
</dbReference>
<dbReference type="EMBL" id="QURL01000002">
    <property type="protein sequence ID" value="RFC65373.1"/>
    <property type="molecule type" value="Genomic_DNA"/>
</dbReference>
<dbReference type="InterPro" id="IPR011324">
    <property type="entry name" value="Cytotoxic_necrot_fac-like_cat"/>
</dbReference>
<accession>A0A371X812</accession>
<dbReference type="Proteomes" id="UP000264310">
    <property type="component" value="Unassembled WGS sequence"/>
</dbReference>
<protein>
    <recommendedName>
        <fullName evidence="3">Probable chemoreceptor glutamine deamidase CheD</fullName>
        <ecNumber evidence="3">3.5.1.44</ecNumber>
    </recommendedName>
</protein>
<comment type="caution">
    <text evidence="4">The sequence shown here is derived from an EMBL/GenBank/DDBJ whole genome shotgun (WGS) entry which is preliminary data.</text>
</comment>
<dbReference type="EC" id="3.5.1.44" evidence="3"/>
<evidence type="ECO:0000256" key="2">
    <source>
        <dbReference type="ARBA" id="ARBA00022801"/>
    </source>
</evidence>
<dbReference type="HAMAP" id="MF_01440">
    <property type="entry name" value="CheD"/>
    <property type="match status" value="1"/>
</dbReference>
<evidence type="ECO:0000256" key="3">
    <source>
        <dbReference type="HAMAP-Rule" id="MF_01440"/>
    </source>
</evidence>
<dbReference type="PANTHER" id="PTHR35147">
    <property type="entry name" value="CHEMORECEPTOR GLUTAMINE DEAMIDASE CHED-RELATED"/>
    <property type="match status" value="1"/>
</dbReference>
<comment type="similarity">
    <text evidence="3">Belongs to the CheD family.</text>
</comment>
<comment type="catalytic activity">
    <reaction evidence="3">
        <text>L-glutaminyl-[protein] + H2O = L-glutamyl-[protein] + NH4(+)</text>
        <dbReference type="Rhea" id="RHEA:16441"/>
        <dbReference type="Rhea" id="RHEA-COMP:10207"/>
        <dbReference type="Rhea" id="RHEA-COMP:10208"/>
        <dbReference type="ChEBI" id="CHEBI:15377"/>
        <dbReference type="ChEBI" id="CHEBI:28938"/>
        <dbReference type="ChEBI" id="CHEBI:29973"/>
        <dbReference type="ChEBI" id="CHEBI:30011"/>
        <dbReference type="EC" id="3.5.1.44"/>
    </reaction>
</comment>
<gene>
    <name evidence="3" type="primary">cheD</name>
    <name evidence="4" type="ORF">DYI37_05990</name>
</gene>
<keyword evidence="5" id="KW-1185">Reference proteome</keyword>
<organism evidence="4 5">
    <name type="scientific">Fulvimarina endophytica</name>
    <dbReference type="NCBI Taxonomy" id="2293836"/>
    <lineage>
        <taxon>Bacteria</taxon>
        <taxon>Pseudomonadati</taxon>
        <taxon>Pseudomonadota</taxon>
        <taxon>Alphaproteobacteria</taxon>
        <taxon>Hyphomicrobiales</taxon>
        <taxon>Aurantimonadaceae</taxon>
        <taxon>Fulvimarina</taxon>
    </lineage>
</organism>
<dbReference type="GO" id="GO:0050568">
    <property type="term" value="F:protein-glutamine glutaminase activity"/>
    <property type="evidence" value="ECO:0007669"/>
    <property type="project" value="UniProtKB-UniRule"/>
</dbReference>
<reference evidence="4 5" key="1">
    <citation type="submission" date="2018-08" db="EMBL/GenBank/DDBJ databases">
        <title>Fulvimarina sp. 85, whole genome shotgun sequence.</title>
        <authorList>
            <person name="Tuo L."/>
        </authorList>
    </citation>
    <scope>NUCLEOTIDE SEQUENCE [LARGE SCALE GENOMIC DNA]</scope>
    <source>
        <strain evidence="4 5">85</strain>
    </source>
</reference>
<dbReference type="SUPFAM" id="SSF64438">
    <property type="entry name" value="CNF1/YfiH-like putative cysteine hydrolases"/>
    <property type="match status" value="1"/>
</dbReference>
<sequence>MTMRDDPYKRINLIQGEAVVTDEDVVIATMLGSCVAACIRDPIAGVGGVNHFLLPGSDSGAQRGRAESYGVYLMELLINGILKKGGDRRRMEAKLFGGARTINSLQDIGGRNADFARNFLQNESIRCVAEDLGGTRGRCIQYWPMSGRTRRKLMDDSTLFKPVPVMPSLAKAAHGEIELF</sequence>
<evidence type="ECO:0000313" key="4">
    <source>
        <dbReference type="EMBL" id="RFC65373.1"/>
    </source>
</evidence>
<proteinExistence type="inferred from homology"/>